<keyword evidence="1" id="KW-0472">Membrane</keyword>
<dbReference type="AlphaFoldDB" id="T2K0E2"/>
<reference evidence="2 3" key="2">
    <citation type="submission" date="2013-09" db="EMBL/GenBank/DDBJ databases">
        <title>Whole genome comparison of six Crocosphaera watsonii strains with differing phenotypes.</title>
        <authorList>
            <person name="Bench S.R."/>
            <person name="Heller P."/>
            <person name="Frank I."/>
            <person name="Arciniega M."/>
            <person name="Shilova I.N."/>
            <person name="Zehr J.P."/>
        </authorList>
    </citation>
    <scope>NUCLEOTIDE SEQUENCE [LARGE SCALE GENOMIC DNA]</scope>
    <source>
        <strain evidence="2 3">WH 0402</strain>
    </source>
</reference>
<reference evidence="2 3" key="1">
    <citation type="submission" date="2013-01" db="EMBL/GenBank/DDBJ databases">
        <authorList>
            <person name="Bench S."/>
        </authorList>
    </citation>
    <scope>NUCLEOTIDE SEQUENCE [LARGE SCALE GENOMIC DNA]</scope>
    <source>
        <strain evidence="2 3">WH 0402</strain>
    </source>
</reference>
<evidence type="ECO:0000313" key="3">
    <source>
        <dbReference type="Proteomes" id="UP000018130"/>
    </source>
</evidence>
<dbReference type="EMBL" id="CAQN01001201">
    <property type="protein sequence ID" value="CCQ70427.1"/>
    <property type="molecule type" value="Genomic_DNA"/>
</dbReference>
<keyword evidence="1" id="KW-1133">Transmembrane helix</keyword>
<keyword evidence="1" id="KW-0812">Transmembrane</keyword>
<feature type="transmembrane region" description="Helical" evidence="1">
    <location>
        <begin position="12"/>
        <end position="30"/>
    </location>
</feature>
<evidence type="ECO:0000256" key="1">
    <source>
        <dbReference type="SAM" id="Phobius"/>
    </source>
</evidence>
<protein>
    <submittedName>
        <fullName evidence="2">Uncharacterized protein</fullName>
    </submittedName>
</protein>
<organism evidence="2 3">
    <name type="scientific">Crocosphaera watsonii WH 0402</name>
    <dbReference type="NCBI Taxonomy" id="1284629"/>
    <lineage>
        <taxon>Bacteria</taxon>
        <taxon>Bacillati</taxon>
        <taxon>Cyanobacteriota</taxon>
        <taxon>Cyanophyceae</taxon>
        <taxon>Oscillatoriophycideae</taxon>
        <taxon>Chroococcales</taxon>
        <taxon>Aphanothecaceae</taxon>
        <taxon>Crocosphaera</taxon>
    </lineage>
</organism>
<comment type="caution">
    <text evidence="2">The sequence shown here is derived from an EMBL/GenBank/DDBJ whole genome shotgun (WGS) entry which is preliminary data.</text>
</comment>
<accession>T2K0E2</accession>
<proteinExistence type="predicted"/>
<name>T2K0E2_CROWT</name>
<gene>
    <name evidence="2" type="ORF">CWATWH0402_1810</name>
</gene>
<evidence type="ECO:0000313" key="2">
    <source>
        <dbReference type="EMBL" id="CCQ70427.1"/>
    </source>
</evidence>
<sequence>MPFSIDFPVNSLGFLGIVDGQLLLIFYKNLKSQKGEQTD</sequence>
<dbReference type="Proteomes" id="UP000018130">
    <property type="component" value="Unassembled WGS sequence"/>
</dbReference>